<protein>
    <submittedName>
        <fullName evidence="6">LysR family transcriptional regulator</fullName>
    </submittedName>
</protein>
<dbReference type="SUPFAM" id="SSF53850">
    <property type="entry name" value="Periplasmic binding protein-like II"/>
    <property type="match status" value="1"/>
</dbReference>
<dbReference type="InterPro" id="IPR036390">
    <property type="entry name" value="WH_DNA-bd_sf"/>
</dbReference>
<evidence type="ECO:0000256" key="4">
    <source>
        <dbReference type="ARBA" id="ARBA00023163"/>
    </source>
</evidence>
<name>A0ABP9NEM3_9GAMM</name>
<evidence type="ECO:0000313" key="7">
    <source>
        <dbReference type="Proteomes" id="UP001500171"/>
    </source>
</evidence>
<proteinExistence type="inferred from homology"/>
<dbReference type="InterPro" id="IPR000847">
    <property type="entry name" value="LysR_HTH_N"/>
</dbReference>
<dbReference type="InterPro" id="IPR036388">
    <property type="entry name" value="WH-like_DNA-bd_sf"/>
</dbReference>
<keyword evidence="4" id="KW-0804">Transcription</keyword>
<keyword evidence="7" id="KW-1185">Reference proteome</keyword>
<evidence type="ECO:0000256" key="3">
    <source>
        <dbReference type="ARBA" id="ARBA00023125"/>
    </source>
</evidence>
<dbReference type="PANTHER" id="PTHR30537">
    <property type="entry name" value="HTH-TYPE TRANSCRIPTIONAL REGULATOR"/>
    <property type="match status" value="1"/>
</dbReference>
<evidence type="ECO:0000256" key="1">
    <source>
        <dbReference type="ARBA" id="ARBA00009437"/>
    </source>
</evidence>
<dbReference type="PROSITE" id="PS50931">
    <property type="entry name" value="HTH_LYSR"/>
    <property type="match status" value="1"/>
</dbReference>
<dbReference type="SUPFAM" id="SSF46785">
    <property type="entry name" value="Winged helix' DNA-binding domain"/>
    <property type="match status" value="1"/>
</dbReference>
<gene>
    <name evidence="6" type="ORF">GCM10023211_22070</name>
</gene>
<keyword evidence="2" id="KW-0805">Transcription regulation</keyword>
<comment type="similarity">
    <text evidence="1">Belongs to the LysR transcriptional regulatory family.</text>
</comment>
<dbReference type="EMBL" id="BAABHY010000006">
    <property type="protein sequence ID" value="GAA5113645.1"/>
    <property type="molecule type" value="Genomic_DNA"/>
</dbReference>
<dbReference type="RefSeq" id="WP_345492196.1">
    <property type="nucleotide sequence ID" value="NZ_BAABHY010000006.1"/>
</dbReference>
<keyword evidence="3" id="KW-0238">DNA-binding</keyword>
<feature type="domain" description="HTH lysR-type" evidence="5">
    <location>
        <begin position="5"/>
        <end position="62"/>
    </location>
</feature>
<evidence type="ECO:0000259" key="5">
    <source>
        <dbReference type="PROSITE" id="PS50931"/>
    </source>
</evidence>
<evidence type="ECO:0000256" key="2">
    <source>
        <dbReference type="ARBA" id="ARBA00023015"/>
    </source>
</evidence>
<dbReference type="Proteomes" id="UP001500171">
    <property type="component" value="Unassembled WGS sequence"/>
</dbReference>
<evidence type="ECO:0000313" key="6">
    <source>
        <dbReference type="EMBL" id="GAA5113645.1"/>
    </source>
</evidence>
<dbReference type="PRINTS" id="PR00039">
    <property type="entry name" value="HTHLYSR"/>
</dbReference>
<dbReference type="PANTHER" id="PTHR30537:SF1">
    <property type="entry name" value="HTH-TYPE TRANSCRIPTIONAL REGULATOR PGRR"/>
    <property type="match status" value="1"/>
</dbReference>
<dbReference type="InterPro" id="IPR058163">
    <property type="entry name" value="LysR-type_TF_proteobact-type"/>
</dbReference>
<comment type="caution">
    <text evidence="6">The sequence shown here is derived from an EMBL/GenBank/DDBJ whole genome shotgun (WGS) entry which is preliminary data.</text>
</comment>
<sequence>MFKNTNYNDLYAFLQVALEKSFNKASQKIGISSPALSKKIHALERQLGIQLFNRTTRKVALTQAGEQLLRTVQISFSKLDNELTLLEHHRNSPSGSVKINCGLQVIETLLLPKLAHFKLQYPDIQLELISENRFVDIIHDGFDAGIRFGSDVADGMVAIPISDPMKMAVVASASYFDRYGIPTNISELTQHQCICYRLTNGQIFQWHFNDNDTIIKIKPQGQWIFNDDYPTLTAVKLGLGIGYLPIDLITHELERDQLIAIFQEKIPPLPALHLYYPHRNVSSALRVVIDSLKRYST</sequence>
<dbReference type="Pfam" id="PF03466">
    <property type="entry name" value="LysR_substrate"/>
    <property type="match status" value="1"/>
</dbReference>
<dbReference type="Gene3D" id="3.40.190.290">
    <property type="match status" value="1"/>
</dbReference>
<accession>A0ABP9NEM3</accession>
<dbReference type="Gene3D" id="1.10.10.10">
    <property type="entry name" value="Winged helix-like DNA-binding domain superfamily/Winged helix DNA-binding domain"/>
    <property type="match status" value="1"/>
</dbReference>
<dbReference type="Pfam" id="PF00126">
    <property type="entry name" value="HTH_1"/>
    <property type="match status" value="1"/>
</dbReference>
<dbReference type="InterPro" id="IPR005119">
    <property type="entry name" value="LysR_subst-bd"/>
</dbReference>
<reference evidence="7" key="1">
    <citation type="journal article" date="2019" name="Int. J. Syst. Evol. Microbiol.">
        <title>The Global Catalogue of Microorganisms (GCM) 10K type strain sequencing project: providing services to taxonomists for standard genome sequencing and annotation.</title>
        <authorList>
            <consortium name="The Broad Institute Genomics Platform"/>
            <consortium name="The Broad Institute Genome Sequencing Center for Infectious Disease"/>
            <person name="Wu L."/>
            <person name="Ma J."/>
        </authorList>
    </citation>
    <scope>NUCLEOTIDE SEQUENCE [LARGE SCALE GENOMIC DNA]</scope>
    <source>
        <strain evidence="7">JCM 18050</strain>
    </source>
</reference>
<organism evidence="6 7">
    <name type="scientific">Orbus sasakiae</name>
    <dbReference type="NCBI Taxonomy" id="1078475"/>
    <lineage>
        <taxon>Bacteria</taxon>
        <taxon>Pseudomonadati</taxon>
        <taxon>Pseudomonadota</taxon>
        <taxon>Gammaproteobacteria</taxon>
        <taxon>Orbales</taxon>
        <taxon>Orbaceae</taxon>
        <taxon>Orbus</taxon>
    </lineage>
</organism>